<feature type="non-terminal residue" evidence="7">
    <location>
        <position position="1"/>
    </location>
</feature>
<keyword evidence="8" id="KW-1185">Reference proteome</keyword>
<evidence type="ECO:0000256" key="3">
    <source>
        <dbReference type="ARBA" id="ARBA00023125"/>
    </source>
</evidence>
<dbReference type="InterPro" id="IPR036879">
    <property type="entry name" value="TF_MADSbox_sf"/>
</dbReference>
<evidence type="ECO:0000256" key="5">
    <source>
        <dbReference type="ARBA" id="ARBA00023242"/>
    </source>
</evidence>
<evidence type="ECO:0000256" key="1">
    <source>
        <dbReference type="ARBA" id="ARBA00004123"/>
    </source>
</evidence>
<organism evidence="7 8">
    <name type="scientific">Solanum commersonii</name>
    <name type="common">Commerson's wild potato</name>
    <name type="synonym">Commerson's nightshade</name>
    <dbReference type="NCBI Taxonomy" id="4109"/>
    <lineage>
        <taxon>Eukaryota</taxon>
        <taxon>Viridiplantae</taxon>
        <taxon>Streptophyta</taxon>
        <taxon>Embryophyta</taxon>
        <taxon>Tracheophyta</taxon>
        <taxon>Spermatophyta</taxon>
        <taxon>Magnoliopsida</taxon>
        <taxon>eudicotyledons</taxon>
        <taxon>Gunneridae</taxon>
        <taxon>Pentapetalae</taxon>
        <taxon>asterids</taxon>
        <taxon>lamiids</taxon>
        <taxon>Solanales</taxon>
        <taxon>Solanaceae</taxon>
        <taxon>Solanoideae</taxon>
        <taxon>Solaneae</taxon>
        <taxon>Solanum</taxon>
    </lineage>
</organism>
<evidence type="ECO:0000313" key="7">
    <source>
        <dbReference type="EMBL" id="KAG5596895.1"/>
    </source>
</evidence>
<dbReference type="PANTHER" id="PTHR48019">
    <property type="entry name" value="SERUM RESPONSE FACTOR HOMOLOG"/>
    <property type="match status" value="1"/>
</dbReference>
<evidence type="ECO:0000256" key="2">
    <source>
        <dbReference type="ARBA" id="ARBA00023015"/>
    </source>
</evidence>
<protein>
    <recommendedName>
        <fullName evidence="6">MADS-box domain-containing protein</fullName>
    </recommendedName>
</protein>
<feature type="domain" description="MADS-box" evidence="6">
    <location>
        <begin position="30"/>
        <end position="90"/>
    </location>
</feature>
<dbReference type="InterPro" id="IPR050142">
    <property type="entry name" value="MADS-box/MEF2_TF"/>
</dbReference>
<dbReference type="GO" id="GO:0005634">
    <property type="term" value="C:nucleus"/>
    <property type="evidence" value="ECO:0007669"/>
    <property type="project" value="UniProtKB-SubCell"/>
</dbReference>
<dbReference type="PROSITE" id="PS50066">
    <property type="entry name" value="MADS_BOX_2"/>
    <property type="match status" value="1"/>
</dbReference>
<name>A0A9J5YAE9_SOLCO</name>
<keyword evidence="2" id="KW-0805">Transcription regulation</keyword>
<comment type="subcellular location">
    <subcellularLocation>
        <location evidence="1">Nucleus</location>
    </subcellularLocation>
</comment>
<dbReference type="Proteomes" id="UP000824120">
    <property type="component" value="Chromosome 7"/>
</dbReference>
<proteinExistence type="predicted"/>
<keyword evidence="5" id="KW-0539">Nucleus</keyword>
<accession>A0A9J5YAE9</accession>
<dbReference type="EMBL" id="JACXVP010000007">
    <property type="protein sequence ID" value="KAG5596895.1"/>
    <property type="molecule type" value="Genomic_DNA"/>
</dbReference>
<dbReference type="PRINTS" id="PR00404">
    <property type="entry name" value="MADSDOMAIN"/>
</dbReference>
<comment type="caution">
    <text evidence="7">The sequence shown here is derived from an EMBL/GenBank/DDBJ whole genome shotgun (WGS) entry which is preliminary data.</text>
</comment>
<gene>
    <name evidence="7" type="ORF">H5410_038127</name>
</gene>
<dbReference type="OrthoDB" id="1282926at2759"/>
<evidence type="ECO:0000313" key="8">
    <source>
        <dbReference type="Proteomes" id="UP000824120"/>
    </source>
</evidence>
<dbReference type="Gene3D" id="3.40.1810.10">
    <property type="entry name" value="Transcription factor, MADS-box"/>
    <property type="match status" value="1"/>
</dbReference>
<dbReference type="GO" id="GO:0003677">
    <property type="term" value="F:DNA binding"/>
    <property type="evidence" value="ECO:0007669"/>
    <property type="project" value="UniProtKB-KW"/>
</dbReference>
<keyword evidence="4" id="KW-0804">Transcription</keyword>
<evidence type="ECO:0000259" key="6">
    <source>
        <dbReference type="PROSITE" id="PS50066"/>
    </source>
</evidence>
<dbReference type="SMART" id="SM00432">
    <property type="entry name" value="MADS"/>
    <property type="match status" value="1"/>
</dbReference>
<reference evidence="7 8" key="1">
    <citation type="submission" date="2020-09" db="EMBL/GenBank/DDBJ databases">
        <title>De no assembly of potato wild relative species, Solanum commersonii.</title>
        <authorList>
            <person name="Cho K."/>
        </authorList>
    </citation>
    <scope>NUCLEOTIDE SEQUENCE [LARGE SCALE GENOMIC DNA]</scope>
    <source>
        <strain evidence="7">LZ3.2</strain>
        <tissue evidence="7">Leaf</tissue>
    </source>
</reference>
<dbReference type="SUPFAM" id="SSF55455">
    <property type="entry name" value="SRF-like"/>
    <property type="match status" value="1"/>
</dbReference>
<dbReference type="InterPro" id="IPR002100">
    <property type="entry name" value="TF_MADSbox"/>
</dbReference>
<evidence type="ECO:0000256" key="4">
    <source>
        <dbReference type="ARBA" id="ARBA00023163"/>
    </source>
</evidence>
<dbReference type="Pfam" id="PF00319">
    <property type="entry name" value="SRF-TF"/>
    <property type="match status" value="1"/>
</dbReference>
<dbReference type="GO" id="GO:0046983">
    <property type="term" value="F:protein dimerization activity"/>
    <property type="evidence" value="ECO:0007669"/>
    <property type="project" value="InterPro"/>
</dbReference>
<sequence>IKGGHDKVLSYNLNRTTLHLTSSSSLHLLMGRNKIVMKKIEDPISRQQFYSKRKDSIVKKSNELAVLCDTDVALLMFSPAGQVTSYSSKESVEDIMVRAMNKSVNQRLIPNPNEQVLSFTHLLLINSLYREVLRVLSDLNMTFILQLLMQSLTQSKSEGKMVGKIAMYDTLLWHSAHGKKLNELKETLREAQQKIRYYKPQVETISSVQEADAYAQFLRSNMEQIQQSKAKLLGVQGFLQRNEYPAVNTEDTAAAGNVSSYLNAYWRINSVPLTLQHDSDPQSTGSGGRLTI</sequence>
<dbReference type="AlphaFoldDB" id="A0A9J5YAE9"/>
<keyword evidence="3" id="KW-0238">DNA-binding</keyword>